<gene>
    <name evidence="2" type="ORF">CLOSTMETH_03596</name>
</gene>
<feature type="compositionally biased region" description="Low complexity" evidence="1">
    <location>
        <begin position="194"/>
        <end position="216"/>
    </location>
</feature>
<organism evidence="2 3">
    <name type="scientific">[Clostridium] methylpentosum DSM 5476</name>
    <dbReference type="NCBI Taxonomy" id="537013"/>
    <lineage>
        <taxon>Bacteria</taxon>
        <taxon>Bacillati</taxon>
        <taxon>Bacillota</taxon>
        <taxon>Clostridia</taxon>
        <taxon>Eubacteriales</taxon>
        <taxon>Oscillospiraceae</taxon>
        <taxon>Oscillospiraceae incertae sedis</taxon>
    </lineage>
</organism>
<dbReference type="PANTHER" id="PTHR24637">
    <property type="entry name" value="COLLAGEN"/>
    <property type="match status" value="1"/>
</dbReference>
<dbReference type="Proteomes" id="UP000003340">
    <property type="component" value="Unassembled WGS sequence"/>
</dbReference>
<dbReference type="EMBL" id="ACEC01000125">
    <property type="protein sequence ID" value="EEG28819.1"/>
    <property type="molecule type" value="Genomic_DNA"/>
</dbReference>
<dbReference type="HOGENOM" id="CLU_1003639_0_0_9"/>
<dbReference type="STRING" id="537013.CLOSTMETH_03596"/>
<dbReference type="eggNOG" id="COG5164">
    <property type="taxonomic scope" value="Bacteria"/>
</dbReference>
<keyword evidence="3" id="KW-1185">Reference proteome</keyword>
<dbReference type="PANTHER" id="PTHR24637:SF422">
    <property type="entry name" value="COLLAGEN IV NC1 DOMAIN-CONTAINING PROTEIN"/>
    <property type="match status" value="1"/>
</dbReference>
<evidence type="ECO:0000313" key="2">
    <source>
        <dbReference type="EMBL" id="EEG28819.1"/>
    </source>
</evidence>
<feature type="region of interest" description="Disordered" evidence="1">
    <location>
        <begin position="253"/>
        <end position="277"/>
    </location>
</feature>
<dbReference type="AlphaFoldDB" id="C0EIA1"/>
<feature type="region of interest" description="Disordered" evidence="1">
    <location>
        <begin position="120"/>
        <end position="216"/>
    </location>
</feature>
<evidence type="ECO:0000313" key="3">
    <source>
        <dbReference type="Proteomes" id="UP000003340"/>
    </source>
</evidence>
<feature type="region of interest" description="Disordered" evidence="1">
    <location>
        <begin position="52"/>
        <end position="71"/>
    </location>
</feature>
<evidence type="ECO:0008006" key="4">
    <source>
        <dbReference type="Google" id="ProtNLM"/>
    </source>
</evidence>
<evidence type="ECO:0000256" key="1">
    <source>
        <dbReference type="SAM" id="MobiDB-lite"/>
    </source>
</evidence>
<reference evidence="2 3" key="2">
    <citation type="submission" date="2009-02" db="EMBL/GenBank/DDBJ databases">
        <title>Draft genome sequence of Clostridium methylpentosum (DSM 5476).</title>
        <authorList>
            <person name="Sudarsanam P."/>
            <person name="Ley R."/>
            <person name="Guruge J."/>
            <person name="Turnbaugh P.J."/>
            <person name="Mahowald M."/>
            <person name="Liep D."/>
            <person name="Gordon J."/>
        </authorList>
    </citation>
    <scope>NUCLEOTIDE SEQUENCE [LARGE SCALE GENOMIC DNA]</scope>
    <source>
        <strain evidence="2 3">DSM 5476</strain>
    </source>
</reference>
<sequence length="277" mass="26220">MKVYGASGRCISCGGQDETGADCGKPSNCDEHVCCGKIPQCCSYPVPGPTGETGPTGAPVATGPTGATGPSETISVRNTTTAEPGSPAQVIDQTGGPDHILDFIIPRGETGATGPVGPQGAIGATGATGATGPGVGETGPTGPTGATGSTGPTGSTWATEPTGAGITGATGTTGPIGPTGSTGPTGPTGGTGPTGASATGPTGPTGSTGPTGETGTAATINVGSVTTSEPGTEVQITNSGDENNAILDFVIPRGEPGGGETPEVLATVDCPRQLARH</sequence>
<protein>
    <recommendedName>
        <fullName evidence="4">Collagen triple helix repeat protein</fullName>
    </recommendedName>
</protein>
<reference evidence="2 3" key="1">
    <citation type="submission" date="2009-01" db="EMBL/GenBank/DDBJ databases">
        <authorList>
            <person name="Fulton L."/>
            <person name="Clifton S."/>
            <person name="Fulton B."/>
            <person name="Xu J."/>
            <person name="Minx P."/>
            <person name="Pepin K.H."/>
            <person name="Johnson M."/>
            <person name="Bhonagiri V."/>
            <person name="Nash W.E."/>
            <person name="Mardis E.R."/>
            <person name="Wilson R.K."/>
        </authorList>
    </citation>
    <scope>NUCLEOTIDE SEQUENCE [LARGE SCALE GENOMIC DNA]</scope>
    <source>
        <strain evidence="2 3">DSM 5476</strain>
    </source>
</reference>
<accession>C0EIA1</accession>
<feature type="compositionally biased region" description="Low complexity" evidence="1">
    <location>
        <begin position="140"/>
        <end position="185"/>
    </location>
</feature>
<name>C0EIA1_9FIRM</name>
<feature type="compositionally biased region" description="Gly residues" evidence="1">
    <location>
        <begin position="129"/>
        <end position="139"/>
    </location>
</feature>
<proteinExistence type="predicted"/>
<comment type="caution">
    <text evidence="2">The sequence shown here is derived from an EMBL/GenBank/DDBJ whole genome shotgun (WGS) entry which is preliminary data.</text>
</comment>